<sequence length="86" mass="8988">MCLGIPGRIVEVAEGPAPRMGTVDFDGVRRPVCLAYAPEAGVGDYVIVHVGFAISRVDEAEAAKTLAVLRAIPEALESELGPEAAR</sequence>
<dbReference type="AlphaFoldDB" id="A0A7W3Z8D1"/>
<dbReference type="InterPro" id="IPR019812">
    <property type="entry name" value="Hydgase_assmbl_chp_CS"/>
</dbReference>
<dbReference type="Proteomes" id="UP000526734">
    <property type="component" value="Unassembled WGS sequence"/>
</dbReference>
<accession>A0A7W3Z8D1</accession>
<evidence type="ECO:0000313" key="3">
    <source>
        <dbReference type="Proteomes" id="UP000526734"/>
    </source>
</evidence>
<dbReference type="GO" id="GO:0051604">
    <property type="term" value="P:protein maturation"/>
    <property type="evidence" value="ECO:0007669"/>
    <property type="project" value="TreeGrafter"/>
</dbReference>
<dbReference type="Gene3D" id="2.30.30.140">
    <property type="match status" value="1"/>
</dbReference>
<dbReference type="GO" id="GO:1902670">
    <property type="term" value="F:carbon dioxide binding"/>
    <property type="evidence" value="ECO:0007669"/>
    <property type="project" value="TreeGrafter"/>
</dbReference>
<keyword evidence="3" id="KW-1185">Reference proteome</keyword>
<comment type="caution">
    <text evidence="2">The sequence shown here is derived from an EMBL/GenBank/DDBJ whole genome shotgun (WGS) entry which is preliminary data.</text>
</comment>
<evidence type="ECO:0000313" key="2">
    <source>
        <dbReference type="EMBL" id="MBB1152276.1"/>
    </source>
</evidence>
<dbReference type="NCBIfam" id="TIGR00074">
    <property type="entry name" value="hypC_hupF"/>
    <property type="match status" value="1"/>
</dbReference>
<protein>
    <submittedName>
        <fullName evidence="2">HypC/HybG/HupF family hydrogenase formation chaperone</fullName>
    </submittedName>
</protein>
<dbReference type="EMBL" id="JACGZW010000001">
    <property type="protein sequence ID" value="MBB1152276.1"/>
    <property type="molecule type" value="Genomic_DNA"/>
</dbReference>
<proteinExistence type="inferred from homology"/>
<gene>
    <name evidence="2" type="ORF">H4281_03960</name>
</gene>
<dbReference type="RefSeq" id="WP_182889475.1">
    <property type="nucleotide sequence ID" value="NZ_JACGZW010000001.1"/>
</dbReference>
<reference evidence="2 3" key="1">
    <citation type="submission" date="2020-08" db="EMBL/GenBank/DDBJ databases">
        <title>Amycolatopsis sp. nov. DR6-1 isolated from Dendrobium heterocarpum.</title>
        <authorList>
            <person name="Tedsree N."/>
            <person name="Kuncharoen N."/>
            <person name="Likhitwitayawuid K."/>
            <person name="Tanasupawat S."/>
        </authorList>
    </citation>
    <scope>NUCLEOTIDE SEQUENCE [LARGE SCALE GENOMIC DNA]</scope>
    <source>
        <strain evidence="2 3">DR6-1</strain>
    </source>
</reference>
<evidence type="ECO:0000256" key="1">
    <source>
        <dbReference type="ARBA" id="ARBA00006018"/>
    </source>
</evidence>
<dbReference type="FunFam" id="2.30.30.140:FF:000022">
    <property type="entry name" value="Hydrogenase assembly chaperone HybG"/>
    <property type="match status" value="1"/>
</dbReference>
<dbReference type="SUPFAM" id="SSF159127">
    <property type="entry name" value="HupF/HypC-like"/>
    <property type="match status" value="1"/>
</dbReference>
<dbReference type="PRINTS" id="PR00445">
    <property type="entry name" value="HUPFHYPC"/>
</dbReference>
<organism evidence="2 3">
    <name type="scientific">Amycolatopsis dendrobii</name>
    <dbReference type="NCBI Taxonomy" id="2760662"/>
    <lineage>
        <taxon>Bacteria</taxon>
        <taxon>Bacillati</taxon>
        <taxon>Actinomycetota</taxon>
        <taxon>Actinomycetes</taxon>
        <taxon>Pseudonocardiales</taxon>
        <taxon>Pseudonocardiaceae</taxon>
        <taxon>Amycolatopsis</taxon>
    </lineage>
</organism>
<dbReference type="PANTHER" id="PTHR35177">
    <property type="entry name" value="HYDROGENASE MATURATION FACTOR HYBG"/>
    <property type="match status" value="1"/>
</dbReference>
<dbReference type="PANTHER" id="PTHR35177:SF2">
    <property type="entry name" value="HYDROGENASE MATURATION FACTOR HYBG"/>
    <property type="match status" value="1"/>
</dbReference>
<comment type="similarity">
    <text evidence="1">Belongs to the HupF/HypC family.</text>
</comment>
<dbReference type="GO" id="GO:0005506">
    <property type="term" value="F:iron ion binding"/>
    <property type="evidence" value="ECO:0007669"/>
    <property type="project" value="TreeGrafter"/>
</dbReference>
<dbReference type="PROSITE" id="PS01097">
    <property type="entry name" value="HUPF_HYPC"/>
    <property type="match status" value="1"/>
</dbReference>
<dbReference type="InterPro" id="IPR001109">
    <property type="entry name" value="Hydrogenase_HupF/HypC"/>
</dbReference>
<name>A0A7W3Z8D1_9PSEU</name>
<dbReference type="Pfam" id="PF01455">
    <property type="entry name" value="HupF_HypC"/>
    <property type="match status" value="1"/>
</dbReference>